<keyword evidence="5" id="KW-0479">Metal-binding</keyword>
<comment type="caution">
    <text evidence="20">The sequence shown here is derived from an EMBL/GenBank/DDBJ whole genome shotgun (WGS) entry which is preliminary data.</text>
</comment>
<comment type="pathway">
    <text evidence="3">Metabolic intermediate metabolism; propanoyl-CoA degradation; succinyl-CoA from propanoyl-CoA: step 1/3.</text>
</comment>
<feature type="domain" description="ATP-grasp" evidence="18">
    <location>
        <begin position="155"/>
        <end position="352"/>
    </location>
</feature>
<dbReference type="SUPFAM" id="SSF52440">
    <property type="entry name" value="PreATP-grasp domain"/>
    <property type="match status" value="1"/>
</dbReference>
<evidence type="ECO:0000256" key="1">
    <source>
        <dbReference type="ARBA" id="ARBA00001953"/>
    </source>
</evidence>
<evidence type="ECO:0000256" key="11">
    <source>
        <dbReference type="ARBA" id="ARBA00023211"/>
    </source>
</evidence>
<dbReference type="EMBL" id="LHPG02000026">
    <property type="protein sequence ID" value="PRW18307.1"/>
    <property type="molecule type" value="Genomic_DNA"/>
</dbReference>
<dbReference type="InterPro" id="IPR041265">
    <property type="entry name" value="PCC_BT"/>
</dbReference>
<feature type="domain" description="Lipoyl-binding" evidence="17">
    <location>
        <begin position="632"/>
        <end position="707"/>
    </location>
</feature>
<dbReference type="InterPro" id="IPR005479">
    <property type="entry name" value="CPAse_ATP-bd"/>
</dbReference>
<sequence length="707" mass="75722">MRRRLLIAVRSCAARSLSTTAAAAAAASTPAPRDRLFNKVLVANRGEIAVRVMRTCKRLGIPTVAIFSEADAAAVHARFADEAVCVGPAPSTASYLNIPAIVEAIRKTGADAVHPGYGFLSENAAFVEAVEEAGATFVGPPTFAVEKMGDKVASKKFAAAATVNTIPGWAGVVKDADHAVSVAEDIGFPVMVKASAGGGGKGMRIAWNERELRQAFELCTQEAAAAFGDSRMLIEKFIEQPRHIEIQVLGDKHGSVVYFPERECSIQRRNQKVIEEAPSPLVTPEMRRAMGEQAVALCKAVGYHSAGTVEFLANPQRQFFFLEMNTRLQVEHPITEAITGQDLVEHMLRIAAGQPLAVTQDQLLHFTGHAMECRVYAEDPARGFLPSIGRLLRYVEPSGPNVRCDSGVQEGSEISMHYDPMISKLVTKGVDRPSTLAAMRRALDSYVIRGVQHNAPLLRSVLDIPAFEEGQISTAFLAEHFPTPESSAPDRLPLSAGQQDQLMALAAMLWAAHEQRLSGGGDLQGEIDVVLTLEGQQVLATVRPASPELAAAAAPGVGQALEVQLPHRILLVRDTGGSSAQLVNAEVDGERLALQVLSRGPRHLRLQHCGAQRSITLDAPLAAELTRYMPAPTTEDFSKVIQSPMPGTLVHLAVEVGQEVNPGDEVAVVEAMKMRNVLRAEVAGVVAAVEACQGDVLGADQVIVRLQ</sequence>
<dbReference type="Pfam" id="PF02786">
    <property type="entry name" value="CPSase_L_D2"/>
    <property type="match status" value="1"/>
</dbReference>
<dbReference type="InterPro" id="IPR000089">
    <property type="entry name" value="Biotin_lipoyl"/>
</dbReference>
<dbReference type="FunFam" id="3.30.470.20:FF:000028">
    <property type="entry name" value="Methylcrotonoyl-CoA carboxylase subunit alpha, mitochondrial"/>
    <property type="match status" value="1"/>
</dbReference>
<dbReference type="Proteomes" id="UP000239899">
    <property type="component" value="Unassembled WGS sequence"/>
</dbReference>
<dbReference type="Gene3D" id="3.30.470.20">
    <property type="entry name" value="ATP-grasp fold, B domain"/>
    <property type="match status" value="1"/>
</dbReference>
<dbReference type="Gene3D" id="2.40.50.100">
    <property type="match status" value="1"/>
</dbReference>
<dbReference type="SMART" id="SM00878">
    <property type="entry name" value="Biotin_carb_C"/>
    <property type="match status" value="1"/>
</dbReference>
<keyword evidence="10" id="KW-0443">Lipid metabolism</keyword>
<dbReference type="GO" id="GO:0016042">
    <property type="term" value="P:lipid catabolic process"/>
    <property type="evidence" value="ECO:0007669"/>
    <property type="project" value="UniProtKB-KW"/>
</dbReference>
<evidence type="ECO:0000256" key="10">
    <source>
        <dbReference type="ARBA" id="ARBA00023098"/>
    </source>
</evidence>
<dbReference type="InterPro" id="IPR011054">
    <property type="entry name" value="Rudment_hybrid_motif"/>
</dbReference>
<evidence type="ECO:0000256" key="5">
    <source>
        <dbReference type="ARBA" id="ARBA00022723"/>
    </source>
</evidence>
<dbReference type="NCBIfam" id="NF006367">
    <property type="entry name" value="PRK08591.1"/>
    <property type="match status" value="1"/>
</dbReference>
<dbReference type="SUPFAM" id="SSF51246">
    <property type="entry name" value="Rudiment single hybrid motif"/>
    <property type="match status" value="1"/>
</dbReference>
<evidence type="ECO:0000313" key="20">
    <source>
        <dbReference type="EMBL" id="PRW18307.1"/>
    </source>
</evidence>
<dbReference type="InterPro" id="IPR005481">
    <property type="entry name" value="BC-like_N"/>
</dbReference>
<evidence type="ECO:0000256" key="7">
    <source>
        <dbReference type="ARBA" id="ARBA00022840"/>
    </source>
</evidence>
<dbReference type="GO" id="GO:0004658">
    <property type="term" value="F:propionyl-CoA carboxylase activity"/>
    <property type="evidence" value="ECO:0007669"/>
    <property type="project" value="UniProtKB-EC"/>
</dbReference>
<dbReference type="PROSITE" id="PS00867">
    <property type="entry name" value="CPSASE_2"/>
    <property type="match status" value="1"/>
</dbReference>
<evidence type="ECO:0000256" key="9">
    <source>
        <dbReference type="ARBA" id="ARBA00022963"/>
    </source>
</evidence>
<dbReference type="SUPFAM" id="SSF51230">
    <property type="entry name" value="Single hybrid motif"/>
    <property type="match status" value="1"/>
</dbReference>
<evidence type="ECO:0000256" key="14">
    <source>
        <dbReference type="ARBA" id="ARBA00049495"/>
    </source>
</evidence>
<evidence type="ECO:0000313" key="21">
    <source>
        <dbReference type="Proteomes" id="UP000239899"/>
    </source>
</evidence>
<evidence type="ECO:0000256" key="16">
    <source>
        <dbReference type="PROSITE-ProRule" id="PRU00409"/>
    </source>
</evidence>
<accession>A0A2P6TBN8</accession>
<evidence type="ECO:0000256" key="8">
    <source>
        <dbReference type="ARBA" id="ARBA00022842"/>
    </source>
</evidence>
<evidence type="ECO:0000259" key="18">
    <source>
        <dbReference type="PROSITE" id="PS50975"/>
    </source>
</evidence>
<comment type="cofactor">
    <cofactor evidence="1">
        <name>biotin</name>
        <dbReference type="ChEBI" id="CHEBI:57586"/>
    </cofactor>
</comment>
<gene>
    <name evidence="20" type="ORF">C2E21_9360</name>
</gene>
<comment type="function">
    <text evidence="2">This protein is a component of the acetyl coenzyme A carboxylase complex; first, biotin carboxylase catalyzes the carboxylation of the carrier protein and then the transcarboxylase transfers the carboxyl group to form malonyl-CoA.</text>
</comment>
<dbReference type="GO" id="GO:0005524">
    <property type="term" value="F:ATP binding"/>
    <property type="evidence" value="ECO:0007669"/>
    <property type="project" value="UniProtKB-UniRule"/>
</dbReference>
<proteinExistence type="predicted"/>
<dbReference type="GO" id="GO:0004075">
    <property type="term" value="F:biotin carboxylase activity"/>
    <property type="evidence" value="ECO:0007669"/>
    <property type="project" value="UniProtKB-EC"/>
</dbReference>
<evidence type="ECO:0000256" key="15">
    <source>
        <dbReference type="ARBA" id="ARBA00062964"/>
    </source>
</evidence>
<dbReference type="PANTHER" id="PTHR18866">
    <property type="entry name" value="CARBOXYLASE:PYRUVATE/ACETYL-COA/PROPIONYL-COA CARBOXYLASE"/>
    <property type="match status" value="1"/>
</dbReference>
<dbReference type="OrthoDB" id="196847at2759"/>
<dbReference type="UniPathway" id="UPA00945">
    <property type="reaction ID" value="UER00908"/>
</dbReference>
<dbReference type="CDD" id="cd06850">
    <property type="entry name" value="biotinyl_domain"/>
    <property type="match status" value="1"/>
</dbReference>
<keyword evidence="9" id="KW-0442">Lipid degradation</keyword>
<dbReference type="GO" id="GO:0046872">
    <property type="term" value="F:metal ion binding"/>
    <property type="evidence" value="ECO:0007669"/>
    <property type="project" value="UniProtKB-KW"/>
</dbReference>
<dbReference type="PROSITE" id="PS00188">
    <property type="entry name" value="BIOTIN"/>
    <property type="match status" value="1"/>
</dbReference>
<keyword evidence="11" id="KW-0464">Manganese</keyword>
<keyword evidence="7 16" id="KW-0067">ATP-binding</keyword>
<evidence type="ECO:0000256" key="2">
    <source>
        <dbReference type="ARBA" id="ARBA00003761"/>
    </source>
</evidence>
<dbReference type="Pfam" id="PF00364">
    <property type="entry name" value="Biotin_lipoyl"/>
    <property type="match status" value="1"/>
</dbReference>
<dbReference type="SUPFAM" id="SSF56059">
    <property type="entry name" value="Glutathione synthetase ATP-binding domain-like"/>
    <property type="match status" value="1"/>
</dbReference>
<keyword evidence="12" id="KW-0092">Biotin</keyword>
<dbReference type="GO" id="GO:0005739">
    <property type="term" value="C:mitochondrion"/>
    <property type="evidence" value="ECO:0007669"/>
    <property type="project" value="TreeGrafter"/>
</dbReference>
<dbReference type="FunFam" id="3.40.50.20:FF:000010">
    <property type="entry name" value="Propionyl-CoA carboxylase subunit alpha"/>
    <property type="match status" value="1"/>
</dbReference>
<evidence type="ECO:0000259" key="19">
    <source>
        <dbReference type="PROSITE" id="PS50979"/>
    </source>
</evidence>
<dbReference type="AlphaFoldDB" id="A0A2P6TBN8"/>
<dbReference type="PANTHER" id="PTHR18866:SF33">
    <property type="entry name" value="METHYLCROTONOYL-COA CARBOXYLASE SUBUNIT ALPHA, MITOCHONDRIAL-RELATED"/>
    <property type="match status" value="1"/>
</dbReference>
<dbReference type="PROSITE" id="PS50975">
    <property type="entry name" value="ATP_GRASP"/>
    <property type="match status" value="1"/>
</dbReference>
<evidence type="ECO:0000256" key="4">
    <source>
        <dbReference type="ARBA" id="ARBA00022598"/>
    </source>
</evidence>
<reference evidence="20 21" key="1">
    <citation type="journal article" date="2018" name="Plant J.">
        <title>Genome sequences of Chlorella sorokiniana UTEX 1602 and Micractinium conductrix SAG 241.80: implications to maltose excretion by a green alga.</title>
        <authorList>
            <person name="Arriola M.B."/>
            <person name="Velmurugan N."/>
            <person name="Zhang Y."/>
            <person name="Plunkett M.H."/>
            <person name="Hondzo H."/>
            <person name="Barney B.M."/>
        </authorList>
    </citation>
    <scope>NUCLEOTIDE SEQUENCE [LARGE SCALE GENOMIC DNA]</scope>
    <source>
        <strain evidence="21">UTEX 1602</strain>
    </source>
</reference>
<name>A0A2P6TBN8_CHLSO</name>
<keyword evidence="21" id="KW-1185">Reference proteome</keyword>
<evidence type="ECO:0000256" key="6">
    <source>
        <dbReference type="ARBA" id="ARBA00022741"/>
    </source>
</evidence>
<dbReference type="Pfam" id="PF02785">
    <property type="entry name" value="Biotin_carb_C"/>
    <property type="match status" value="1"/>
</dbReference>
<protein>
    <submittedName>
        <fullName evidence="20">Propionyl-carboxylase alpha mitochondrial</fullName>
    </submittedName>
</protein>
<feature type="domain" description="Biotin carboxylation" evidence="19">
    <location>
        <begin position="36"/>
        <end position="482"/>
    </location>
</feature>
<dbReference type="STRING" id="3076.A0A2P6TBN8"/>
<dbReference type="InterPro" id="IPR011053">
    <property type="entry name" value="Single_hybrid_motif"/>
</dbReference>
<dbReference type="Gene3D" id="3.30.700.30">
    <property type="match status" value="1"/>
</dbReference>
<dbReference type="InterPro" id="IPR016185">
    <property type="entry name" value="PreATP-grasp_dom_sf"/>
</dbReference>
<dbReference type="InterPro" id="IPR050856">
    <property type="entry name" value="Biotin_carboxylase_complex"/>
</dbReference>
<dbReference type="InterPro" id="IPR001882">
    <property type="entry name" value="Biotin_BS"/>
</dbReference>
<keyword evidence="4" id="KW-0436">Ligase</keyword>
<dbReference type="InterPro" id="IPR011761">
    <property type="entry name" value="ATP-grasp"/>
</dbReference>
<evidence type="ECO:0000256" key="13">
    <source>
        <dbReference type="ARBA" id="ARBA00048600"/>
    </source>
</evidence>
<evidence type="ECO:0000259" key="17">
    <source>
        <dbReference type="PROSITE" id="PS50968"/>
    </source>
</evidence>
<dbReference type="Pfam" id="PF18140">
    <property type="entry name" value="PCC_BT"/>
    <property type="match status" value="1"/>
</dbReference>
<dbReference type="InterPro" id="IPR005482">
    <property type="entry name" value="Biotin_COase_C"/>
</dbReference>
<comment type="catalytic activity">
    <reaction evidence="13">
        <text>N(6)-biotinyl-L-lysyl-[protein] + hydrogencarbonate + ATP = N(6)-carboxybiotinyl-L-lysyl-[protein] + ADP + phosphate + H(+)</text>
        <dbReference type="Rhea" id="RHEA:13501"/>
        <dbReference type="Rhea" id="RHEA-COMP:10505"/>
        <dbReference type="Rhea" id="RHEA-COMP:10506"/>
        <dbReference type="ChEBI" id="CHEBI:15378"/>
        <dbReference type="ChEBI" id="CHEBI:17544"/>
        <dbReference type="ChEBI" id="CHEBI:30616"/>
        <dbReference type="ChEBI" id="CHEBI:43474"/>
        <dbReference type="ChEBI" id="CHEBI:83144"/>
        <dbReference type="ChEBI" id="CHEBI:83145"/>
        <dbReference type="ChEBI" id="CHEBI:456216"/>
        <dbReference type="EC" id="6.3.4.14"/>
    </reaction>
</comment>
<dbReference type="PROSITE" id="PS50979">
    <property type="entry name" value="BC"/>
    <property type="match status" value="1"/>
</dbReference>
<evidence type="ECO:0000256" key="3">
    <source>
        <dbReference type="ARBA" id="ARBA00005060"/>
    </source>
</evidence>
<comment type="catalytic activity">
    <reaction evidence="14">
        <text>propanoyl-CoA + hydrogencarbonate + ATP = (S)-methylmalonyl-CoA + ADP + phosphate + H(+)</text>
        <dbReference type="Rhea" id="RHEA:23720"/>
        <dbReference type="ChEBI" id="CHEBI:15378"/>
        <dbReference type="ChEBI" id="CHEBI:17544"/>
        <dbReference type="ChEBI" id="CHEBI:30616"/>
        <dbReference type="ChEBI" id="CHEBI:43474"/>
        <dbReference type="ChEBI" id="CHEBI:57327"/>
        <dbReference type="ChEBI" id="CHEBI:57392"/>
        <dbReference type="ChEBI" id="CHEBI:456216"/>
        <dbReference type="EC" id="6.4.1.3"/>
    </reaction>
    <physiologicalReaction direction="left-to-right" evidence="14">
        <dbReference type="Rhea" id="RHEA:23721"/>
    </physiologicalReaction>
</comment>
<dbReference type="InterPro" id="IPR011764">
    <property type="entry name" value="Biotin_carboxylation_dom"/>
</dbReference>
<dbReference type="PROSITE" id="PS50968">
    <property type="entry name" value="BIOTINYL_LIPOYL"/>
    <property type="match status" value="1"/>
</dbReference>
<keyword evidence="8" id="KW-0460">Magnesium</keyword>
<evidence type="ECO:0000256" key="12">
    <source>
        <dbReference type="ARBA" id="ARBA00023267"/>
    </source>
</evidence>
<organism evidence="20 21">
    <name type="scientific">Chlorella sorokiniana</name>
    <name type="common">Freshwater green alga</name>
    <dbReference type="NCBI Taxonomy" id="3076"/>
    <lineage>
        <taxon>Eukaryota</taxon>
        <taxon>Viridiplantae</taxon>
        <taxon>Chlorophyta</taxon>
        <taxon>core chlorophytes</taxon>
        <taxon>Trebouxiophyceae</taxon>
        <taxon>Chlorellales</taxon>
        <taxon>Chlorellaceae</taxon>
        <taxon>Chlorella clade</taxon>
        <taxon>Chlorella</taxon>
    </lineage>
</organism>
<dbReference type="Pfam" id="PF00289">
    <property type="entry name" value="Biotin_carb_N"/>
    <property type="match status" value="1"/>
</dbReference>
<comment type="subunit">
    <text evidence="15">Acetyl-CoA carboxylase is a heterohexamer composed of biotin carboxyl carrier protein, biotin carboxylase and two subunits each of ACCase subunit alpha and ACCase plastid-coded subunit beta (accD).</text>
</comment>
<dbReference type="PROSITE" id="PS00866">
    <property type="entry name" value="CPSASE_1"/>
    <property type="match status" value="1"/>
</dbReference>
<dbReference type="FunFam" id="3.30.1490.20:FF:000018">
    <property type="entry name" value="Biotin carboxylase"/>
    <property type="match status" value="1"/>
</dbReference>
<keyword evidence="6 16" id="KW-0547">Nucleotide-binding</keyword>